<proteinExistence type="predicted"/>
<comment type="caution">
    <text evidence="1">The sequence shown here is derived from an EMBL/GenBank/DDBJ whole genome shotgun (WGS) entry which is preliminary data.</text>
</comment>
<dbReference type="EMBL" id="LAZR01055629">
    <property type="protein sequence ID" value="KKK75947.1"/>
    <property type="molecule type" value="Genomic_DNA"/>
</dbReference>
<reference evidence="1" key="1">
    <citation type="journal article" date="2015" name="Nature">
        <title>Complex archaea that bridge the gap between prokaryotes and eukaryotes.</title>
        <authorList>
            <person name="Spang A."/>
            <person name="Saw J.H."/>
            <person name="Jorgensen S.L."/>
            <person name="Zaremba-Niedzwiedzka K."/>
            <person name="Martijn J."/>
            <person name="Lind A.E."/>
            <person name="van Eijk R."/>
            <person name="Schleper C."/>
            <person name="Guy L."/>
            <person name="Ettema T.J."/>
        </authorList>
    </citation>
    <scope>NUCLEOTIDE SEQUENCE</scope>
</reference>
<feature type="non-terminal residue" evidence="1">
    <location>
        <position position="1"/>
    </location>
</feature>
<protein>
    <submittedName>
        <fullName evidence="1">Uncharacterized protein</fullName>
    </submittedName>
</protein>
<dbReference type="AlphaFoldDB" id="A0A0F8Y3H2"/>
<evidence type="ECO:0000313" key="1">
    <source>
        <dbReference type="EMBL" id="KKK75947.1"/>
    </source>
</evidence>
<name>A0A0F8Y3H2_9ZZZZ</name>
<sequence length="61" mass="7082">NEGWCDGWDAGYTTGKQKAELNSGHIYWDGFTEGIAQGKEEKELEIYEMKLMAFIHKLWKV</sequence>
<gene>
    <name evidence="1" type="ORF">LCGC14_2868590</name>
</gene>
<accession>A0A0F8Y3H2</accession>
<organism evidence="1">
    <name type="scientific">marine sediment metagenome</name>
    <dbReference type="NCBI Taxonomy" id="412755"/>
    <lineage>
        <taxon>unclassified sequences</taxon>
        <taxon>metagenomes</taxon>
        <taxon>ecological metagenomes</taxon>
    </lineage>
</organism>